<name>A0A437MEX7_9PROT</name>
<comment type="caution">
    <text evidence="2">The sequence shown here is derived from an EMBL/GenBank/DDBJ whole genome shotgun (WGS) entry which is preliminary data.</text>
</comment>
<reference evidence="2 3" key="1">
    <citation type="submission" date="2019-01" db="EMBL/GenBank/DDBJ databases">
        <authorList>
            <person name="Chen W.-M."/>
        </authorList>
    </citation>
    <scope>NUCLEOTIDE SEQUENCE [LARGE SCALE GENOMIC DNA]</scope>
    <source>
        <strain evidence="2 3">CCP-6</strain>
    </source>
</reference>
<evidence type="ECO:0000313" key="3">
    <source>
        <dbReference type="Proteomes" id="UP000282957"/>
    </source>
</evidence>
<feature type="compositionally biased region" description="Pro residues" evidence="1">
    <location>
        <begin position="83"/>
        <end position="92"/>
    </location>
</feature>
<organism evidence="2 3">
    <name type="scientific">Rhodovarius crocodyli</name>
    <dbReference type="NCBI Taxonomy" id="1979269"/>
    <lineage>
        <taxon>Bacteria</taxon>
        <taxon>Pseudomonadati</taxon>
        <taxon>Pseudomonadota</taxon>
        <taxon>Alphaproteobacteria</taxon>
        <taxon>Acetobacterales</taxon>
        <taxon>Roseomonadaceae</taxon>
        <taxon>Rhodovarius</taxon>
    </lineage>
</organism>
<proteinExistence type="predicted"/>
<feature type="region of interest" description="Disordered" evidence="1">
    <location>
        <begin position="68"/>
        <end position="92"/>
    </location>
</feature>
<sequence>MQTPPKMTPEDWEALIAKLFAEPQEGVPQATISSLAREYGISRALIHGQLKKRNLTWSIDRQAAKKASLDEEAQHRDRIAQTPAPPPLPGYRPPEAIRAQGDALRETLPASLRPILDAAAIRQVALERLKERNERMAGLAERLVHLVQVALTTPKDDDQVGLTKKMQALSTLLPGKNDGIPAIVASITSLTNTLRISEAGVLRLELDGLNDRHKYESESGALDGLGAEGDDIDSLSTEEKAQLLDAINILEGTSRRAPIPMPPRRVIDVRPDEGEDDAT</sequence>
<gene>
    <name evidence="2" type="ORF">EOD42_13980</name>
</gene>
<dbReference type="AlphaFoldDB" id="A0A437MEX7"/>
<feature type="compositionally biased region" description="Basic and acidic residues" evidence="1">
    <location>
        <begin position="68"/>
        <end position="79"/>
    </location>
</feature>
<dbReference type="EMBL" id="SACL01000004">
    <property type="protein sequence ID" value="RVT96220.1"/>
    <property type="molecule type" value="Genomic_DNA"/>
</dbReference>
<protein>
    <submittedName>
        <fullName evidence="2">Uncharacterized protein</fullName>
    </submittedName>
</protein>
<accession>A0A437MEX7</accession>
<dbReference type="RefSeq" id="WP_127788153.1">
    <property type="nucleotide sequence ID" value="NZ_SACL01000004.1"/>
</dbReference>
<keyword evidence="3" id="KW-1185">Reference proteome</keyword>
<feature type="region of interest" description="Disordered" evidence="1">
    <location>
        <begin position="253"/>
        <end position="279"/>
    </location>
</feature>
<evidence type="ECO:0000313" key="2">
    <source>
        <dbReference type="EMBL" id="RVT96220.1"/>
    </source>
</evidence>
<evidence type="ECO:0000256" key="1">
    <source>
        <dbReference type="SAM" id="MobiDB-lite"/>
    </source>
</evidence>
<dbReference type="Proteomes" id="UP000282957">
    <property type="component" value="Unassembled WGS sequence"/>
</dbReference>